<dbReference type="RefSeq" id="WP_078933464.1">
    <property type="nucleotide sequence ID" value="NZ_FUWG01000011.1"/>
</dbReference>
<dbReference type="GeneID" id="78316845"/>
<protein>
    <submittedName>
        <fullName evidence="6">Molecular chaperone Hsp33</fullName>
    </submittedName>
</protein>
<proteinExistence type="predicted"/>
<sequence length="321" mass="35876">MKKIEIADKELVEKINALPKDEMAVFVMADGRIRGALFHGTRFVNQMRAQHNLGILESLVLGQASLCAALMIPLMKGQEHLCWKYDVDGPAAGFSVEADSTGYVRGFLYNEHIPVDKPLENWDLKPFLGTGSMSVSRIHKEDSAPHISTVEVNSGNIAEDLAWYYKQSEQISTAFNTGIQFDRHGRIIGAGGMFLQVMPETGGKNNSGASKSSSSDAEADEQFLGRVEMAFKTAPSLGQWFSECGKIEDIVYGLFREFTPSIALRRDIRYDCPCSEETFANYIKMLPKQERDDILRKKEPLEIQCRNCGSVYTISVEKLQQ</sequence>
<dbReference type="GO" id="GO:0044183">
    <property type="term" value="F:protein folding chaperone"/>
    <property type="evidence" value="ECO:0007669"/>
    <property type="project" value="TreeGrafter"/>
</dbReference>
<dbReference type="Pfam" id="PF01430">
    <property type="entry name" value="HSP33"/>
    <property type="match status" value="1"/>
</dbReference>
<dbReference type="GO" id="GO:0042026">
    <property type="term" value="P:protein refolding"/>
    <property type="evidence" value="ECO:0007669"/>
    <property type="project" value="TreeGrafter"/>
</dbReference>
<accession>A0A1T4LEA9</accession>
<dbReference type="OrthoDB" id="9776534at2"/>
<evidence type="ECO:0000313" key="6">
    <source>
        <dbReference type="EMBL" id="SJZ52898.1"/>
    </source>
</evidence>
<dbReference type="AlphaFoldDB" id="A0A1T4LEA9"/>
<dbReference type="EMBL" id="FUWG01000011">
    <property type="protein sequence ID" value="SJZ52898.1"/>
    <property type="molecule type" value="Genomic_DNA"/>
</dbReference>
<reference evidence="6 7" key="1">
    <citation type="submission" date="2017-02" db="EMBL/GenBank/DDBJ databases">
        <authorList>
            <person name="Peterson S.W."/>
        </authorList>
    </citation>
    <scope>NUCLEOTIDE SEQUENCE [LARGE SCALE GENOMIC DNA]</scope>
    <source>
        <strain evidence="6 7">ATCC BAA-908</strain>
    </source>
</reference>
<gene>
    <name evidence="6" type="ORF">SAMN02745149_01557</name>
</gene>
<dbReference type="Proteomes" id="UP000190423">
    <property type="component" value="Unassembled WGS sequence"/>
</dbReference>
<keyword evidence="3" id="KW-1015">Disulfide bond</keyword>
<dbReference type="Gene3D" id="3.55.30.10">
    <property type="entry name" value="Hsp33 domain"/>
    <property type="match status" value="1"/>
</dbReference>
<dbReference type="PANTHER" id="PTHR30111:SF1">
    <property type="entry name" value="33 KDA CHAPERONIN"/>
    <property type="match status" value="1"/>
</dbReference>
<dbReference type="SUPFAM" id="SSF64397">
    <property type="entry name" value="Hsp33 domain"/>
    <property type="match status" value="1"/>
</dbReference>
<dbReference type="SUPFAM" id="SSF118352">
    <property type="entry name" value="HSP33 redox switch-like"/>
    <property type="match status" value="1"/>
</dbReference>
<evidence type="ECO:0000256" key="1">
    <source>
        <dbReference type="ARBA" id="ARBA00022490"/>
    </source>
</evidence>
<dbReference type="GO" id="GO:0051082">
    <property type="term" value="F:unfolded protein binding"/>
    <property type="evidence" value="ECO:0007669"/>
    <property type="project" value="InterPro"/>
</dbReference>
<name>A0A1T4LEA9_TREPO</name>
<evidence type="ECO:0000313" key="7">
    <source>
        <dbReference type="Proteomes" id="UP000190423"/>
    </source>
</evidence>
<keyword evidence="1" id="KW-0963">Cytoplasm</keyword>
<keyword evidence="2" id="KW-0862">Zinc</keyword>
<dbReference type="InterPro" id="IPR016154">
    <property type="entry name" value="Heat_shock_Hsp33_C"/>
</dbReference>
<evidence type="ECO:0000256" key="3">
    <source>
        <dbReference type="ARBA" id="ARBA00023157"/>
    </source>
</evidence>
<evidence type="ECO:0000256" key="4">
    <source>
        <dbReference type="ARBA" id="ARBA00023186"/>
    </source>
</evidence>
<dbReference type="GO" id="GO:0005737">
    <property type="term" value="C:cytoplasm"/>
    <property type="evidence" value="ECO:0007669"/>
    <property type="project" value="InterPro"/>
</dbReference>
<dbReference type="InterPro" id="IPR016153">
    <property type="entry name" value="Heat_shock_Hsp33_N"/>
</dbReference>
<dbReference type="InterPro" id="IPR000397">
    <property type="entry name" value="Heat_shock_Hsp33"/>
</dbReference>
<keyword evidence="7" id="KW-1185">Reference proteome</keyword>
<keyword evidence="4" id="KW-0143">Chaperone</keyword>
<evidence type="ECO:0000256" key="5">
    <source>
        <dbReference type="ARBA" id="ARBA00023284"/>
    </source>
</evidence>
<dbReference type="PANTHER" id="PTHR30111">
    <property type="entry name" value="33 KDA CHAPERONIN"/>
    <property type="match status" value="1"/>
</dbReference>
<dbReference type="STRING" id="261392.SAMN02745149_01557"/>
<dbReference type="Gene3D" id="3.90.1280.10">
    <property type="entry name" value="HSP33 redox switch-like"/>
    <property type="match status" value="1"/>
</dbReference>
<organism evidence="6 7">
    <name type="scientific">Treponema porcinum</name>
    <dbReference type="NCBI Taxonomy" id="261392"/>
    <lineage>
        <taxon>Bacteria</taxon>
        <taxon>Pseudomonadati</taxon>
        <taxon>Spirochaetota</taxon>
        <taxon>Spirochaetia</taxon>
        <taxon>Spirochaetales</taxon>
        <taxon>Treponemataceae</taxon>
        <taxon>Treponema</taxon>
    </lineage>
</organism>
<dbReference type="PIRSF" id="PIRSF005261">
    <property type="entry name" value="Heat_shock_Hsp33"/>
    <property type="match status" value="1"/>
</dbReference>
<evidence type="ECO:0000256" key="2">
    <source>
        <dbReference type="ARBA" id="ARBA00022833"/>
    </source>
</evidence>
<keyword evidence="5" id="KW-0676">Redox-active center</keyword>